<accession>A0A1S1HPR3</accession>
<dbReference type="Proteomes" id="UP000179588">
    <property type="component" value="Unassembled WGS sequence"/>
</dbReference>
<dbReference type="RefSeq" id="WP_070928420.1">
    <property type="nucleotide sequence ID" value="NZ_CANMXG010000001.1"/>
</dbReference>
<keyword evidence="4" id="KW-1185">Reference proteome</keyword>
<keyword evidence="1" id="KW-0732">Signal</keyword>
<name>A0A1S1HPR3_PROST</name>
<sequence>MKYLKPLFIAASVFAVSFSSFAYHGNNNCDGTWHRGGYQNNAQSYDNRPCNDSRHYNASGRHYGMHNGAMQYSTSLQTAQPDEALKKIALDAPKAESGKQYVVHVSVVEITGNNTLPQNQ</sequence>
<dbReference type="EMBL" id="LVIE01000168">
    <property type="protein sequence ID" value="OHT24088.1"/>
    <property type="molecule type" value="Genomic_DNA"/>
</dbReference>
<comment type="caution">
    <text evidence="3">The sequence shown here is derived from an EMBL/GenBank/DDBJ whole genome shotgun (WGS) entry which is preliminary data.</text>
</comment>
<protein>
    <submittedName>
        <fullName evidence="3">Uncharacterized protein</fullName>
    </submittedName>
</protein>
<feature type="chain" id="PRO_5042688855" evidence="1">
    <location>
        <begin position="23"/>
        <end position="120"/>
    </location>
</feature>
<evidence type="ECO:0000313" key="3">
    <source>
        <dbReference type="EMBL" id="OHT24088.1"/>
    </source>
</evidence>
<dbReference type="AlphaFoldDB" id="A0A1S1HPR3"/>
<evidence type="ECO:0000313" key="2">
    <source>
        <dbReference type="EMBL" id="EMJ5132792.1"/>
    </source>
</evidence>
<feature type="signal peptide" evidence="1">
    <location>
        <begin position="1"/>
        <end position="22"/>
    </location>
</feature>
<reference evidence="2" key="2">
    <citation type="submission" date="2024-02" db="EMBL/GenBank/DDBJ databases">
        <authorList>
            <consortium name="Clinical and Environmental Microbiology Branch: Whole genome sequencing antimicrobial resistance pathogens in the healthcare setting"/>
        </authorList>
    </citation>
    <scope>NUCLEOTIDE SEQUENCE</scope>
    <source>
        <strain evidence="2">2021GO-0154</strain>
    </source>
</reference>
<dbReference type="GeneID" id="92278860"/>
<dbReference type="EMBL" id="ABMABF030000001">
    <property type="protein sequence ID" value="EMJ5132792.1"/>
    <property type="molecule type" value="Genomic_DNA"/>
</dbReference>
<gene>
    <name evidence="3" type="ORF">A3Q29_05345</name>
    <name evidence="2" type="ORF">RG298_000461</name>
</gene>
<dbReference type="OrthoDB" id="6466385at2"/>
<evidence type="ECO:0000256" key="1">
    <source>
        <dbReference type="SAM" id="SignalP"/>
    </source>
</evidence>
<organism evidence="3 4">
    <name type="scientific">Providencia stuartii</name>
    <dbReference type="NCBI Taxonomy" id="588"/>
    <lineage>
        <taxon>Bacteria</taxon>
        <taxon>Pseudomonadati</taxon>
        <taxon>Pseudomonadota</taxon>
        <taxon>Gammaproteobacteria</taxon>
        <taxon>Enterobacterales</taxon>
        <taxon>Morganellaceae</taxon>
        <taxon>Providencia</taxon>
    </lineage>
</organism>
<evidence type="ECO:0000313" key="4">
    <source>
        <dbReference type="Proteomes" id="UP000179588"/>
    </source>
</evidence>
<reference evidence="3 4" key="1">
    <citation type="submission" date="2016-03" db="EMBL/GenBank/DDBJ databases">
        <title>Genome sequence of Providencia stuartii strain, isolated from the salivary glands of larval Lucilia sericata.</title>
        <authorList>
            <person name="Yuan Y."/>
            <person name="Zhang Y."/>
            <person name="Fu S."/>
            <person name="Crippen T.L."/>
            <person name="Visi D."/>
            <person name="Benbow M.E."/>
            <person name="Allen M."/>
            <person name="Tomberlin J.K."/>
            <person name="Sze S.-H."/>
            <person name="Tarone A.M."/>
        </authorList>
    </citation>
    <scope>NUCLEOTIDE SEQUENCE [LARGE SCALE GENOMIC DNA]</scope>
    <source>
        <strain evidence="3 4">Crippen</strain>
    </source>
</reference>
<proteinExistence type="predicted"/>